<sequence>MTLCLAFSLQHPHELCDRCPPALLPRALPHVSLNGNFHDQQYKHILLQQKKAYQVLASMNSGLARYSSYMSQQKLNKGQ</sequence>
<organism evidence="1 2">
    <name type="scientific">Pleurodeles waltl</name>
    <name type="common">Iberian ribbed newt</name>
    <dbReference type="NCBI Taxonomy" id="8319"/>
    <lineage>
        <taxon>Eukaryota</taxon>
        <taxon>Metazoa</taxon>
        <taxon>Chordata</taxon>
        <taxon>Craniata</taxon>
        <taxon>Vertebrata</taxon>
        <taxon>Euteleostomi</taxon>
        <taxon>Amphibia</taxon>
        <taxon>Batrachia</taxon>
        <taxon>Caudata</taxon>
        <taxon>Salamandroidea</taxon>
        <taxon>Salamandridae</taxon>
        <taxon>Pleurodelinae</taxon>
        <taxon>Pleurodeles</taxon>
    </lineage>
</organism>
<protein>
    <submittedName>
        <fullName evidence="1">Uncharacterized protein</fullName>
    </submittedName>
</protein>
<reference evidence="1" key="1">
    <citation type="journal article" date="2022" name="bioRxiv">
        <title>Sequencing and chromosome-scale assembly of the giantPleurodeles waltlgenome.</title>
        <authorList>
            <person name="Brown T."/>
            <person name="Elewa A."/>
            <person name="Iarovenko S."/>
            <person name="Subramanian E."/>
            <person name="Araus A.J."/>
            <person name="Petzold A."/>
            <person name="Susuki M."/>
            <person name="Suzuki K.-i.T."/>
            <person name="Hayashi T."/>
            <person name="Toyoda A."/>
            <person name="Oliveira C."/>
            <person name="Osipova E."/>
            <person name="Leigh N.D."/>
            <person name="Simon A."/>
            <person name="Yun M.H."/>
        </authorList>
    </citation>
    <scope>NUCLEOTIDE SEQUENCE</scope>
    <source>
        <strain evidence="1">20211129_DDA</strain>
        <tissue evidence="1">Liver</tissue>
    </source>
</reference>
<accession>A0AAV7ULM9</accession>
<evidence type="ECO:0000313" key="2">
    <source>
        <dbReference type="Proteomes" id="UP001066276"/>
    </source>
</evidence>
<dbReference type="EMBL" id="JANPWB010000005">
    <property type="protein sequence ID" value="KAJ1189905.1"/>
    <property type="molecule type" value="Genomic_DNA"/>
</dbReference>
<dbReference type="Proteomes" id="UP001066276">
    <property type="component" value="Chromosome 3_1"/>
</dbReference>
<keyword evidence="2" id="KW-1185">Reference proteome</keyword>
<gene>
    <name evidence="1" type="ORF">NDU88_006647</name>
</gene>
<comment type="caution">
    <text evidence="1">The sequence shown here is derived from an EMBL/GenBank/DDBJ whole genome shotgun (WGS) entry which is preliminary data.</text>
</comment>
<name>A0AAV7ULM9_PLEWA</name>
<evidence type="ECO:0000313" key="1">
    <source>
        <dbReference type="EMBL" id="KAJ1189905.1"/>
    </source>
</evidence>
<proteinExistence type="predicted"/>
<dbReference type="AlphaFoldDB" id="A0AAV7ULM9"/>